<organism evidence="1 2">
    <name type="scientific">Aphanomyces astaci</name>
    <name type="common">Crayfish plague agent</name>
    <dbReference type="NCBI Taxonomy" id="112090"/>
    <lineage>
        <taxon>Eukaryota</taxon>
        <taxon>Sar</taxon>
        <taxon>Stramenopiles</taxon>
        <taxon>Oomycota</taxon>
        <taxon>Saprolegniomycetes</taxon>
        <taxon>Saprolegniales</taxon>
        <taxon>Verrucalvaceae</taxon>
        <taxon>Aphanomyces</taxon>
    </lineage>
</organism>
<dbReference type="AlphaFoldDB" id="A0A6A4ZY03"/>
<dbReference type="EMBL" id="VJMI01013033">
    <property type="protein sequence ID" value="KAF0748751.1"/>
    <property type="molecule type" value="Genomic_DNA"/>
</dbReference>
<evidence type="ECO:0000313" key="2">
    <source>
        <dbReference type="Proteomes" id="UP000469452"/>
    </source>
</evidence>
<comment type="caution">
    <text evidence="1">The sequence shown here is derived from an EMBL/GenBank/DDBJ whole genome shotgun (WGS) entry which is preliminary data.</text>
</comment>
<name>A0A6A4ZY03_APHAT</name>
<reference evidence="1 2" key="1">
    <citation type="submission" date="2019-06" db="EMBL/GenBank/DDBJ databases">
        <title>Genomics analysis of Aphanomyces spp. identifies a new class of oomycete effector associated with host adaptation.</title>
        <authorList>
            <person name="Gaulin E."/>
        </authorList>
    </citation>
    <scope>NUCLEOTIDE SEQUENCE [LARGE SCALE GENOMIC DNA]</scope>
    <source>
        <strain evidence="1 2">E</strain>
    </source>
</reference>
<evidence type="ECO:0000313" key="1">
    <source>
        <dbReference type="EMBL" id="KAF0748751.1"/>
    </source>
</evidence>
<gene>
    <name evidence="1" type="ORF">AaE_007263</name>
</gene>
<accession>A0A6A4ZY03</accession>
<dbReference type="VEuPathDB" id="FungiDB:H257_04600"/>
<dbReference type="SUPFAM" id="SSF82185">
    <property type="entry name" value="Histone H3 K4-specific methyltransferase SET7/9 N-terminal domain"/>
    <property type="match status" value="1"/>
</dbReference>
<sequence>MYASKIDPALEFPFDPLREYHKDSSSTIRWREYPYKQKTIDRVVHGVPGCTVLQAAGALLVGYGVEAKAISMFNLCLSSDQWGQFERRFHDERAAFAAAKAAYIHESSSKLRSQFKADAVRSALEAEVRAVAAQNATIKVIRYDNGDKYEGQVFDRDRVWIPHGEGLMHGRGRYHWDDGSSWDGPFLRNEMQGGGVYRSEPEADPDDTDLDWTPTPTSVRYYYGGSHICWGTGNRLTRNEALWYYHFI</sequence>
<dbReference type="Proteomes" id="UP000469452">
    <property type="component" value="Unassembled WGS sequence"/>
</dbReference>
<protein>
    <submittedName>
        <fullName evidence="1">Uncharacterized protein</fullName>
    </submittedName>
</protein>
<proteinExistence type="predicted"/>